<organism evidence="1 2">
    <name type="scientific">Oenococcus sicerae</name>
    <dbReference type="NCBI Taxonomy" id="2203724"/>
    <lineage>
        <taxon>Bacteria</taxon>
        <taxon>Bacillati</taxon>
        <taxon>Bacillota</taxon>
        <taxon>Bacilli</taxon>
        <taxon>Lactobacillales</taxon>
        <taxon>Lactobacillaceae</taxon>
        <taxon>Oenococcus</taxon>
    </lineage>
</organism>
<sequence length="131" mass="15178">MVESLNTKVDLVTKATSFLGLSSYGKIMIGDVGFEFYNDSDINKFIQIPWKDVDYVIASVLLRGRWIPRFSIQTKRNGSYTFAARHPKRVLRAIQKYVPKDRIVRSLSFWQVIKRGLKSIFSRKSKKISSK</sequence>
<reference evidence="1" key="1">
    <citation type="submission" date="2019-01" db="EMBL/GenBank/DDBJ databases">
        <title>Oenococcus sicerae UCMA17102.</title>
        <authorList>
            <person name="Cousin F.J."/>
            <person name="Le Guellec R."/>
            <person name="Cretenet M."/>
        </authorList>
    </citation>
    <scope>NUCLEOTIDE SEQUENCE</scope>
    <source>
        <strain evidence="1">UCMA17102</strain>
    </source>
</reference>
<gene>
    <name evidence="1" type="ORF">EVC35_05040</name>
</gene>
<dbReference type="PIRSF" id="PIRSF021265">
    <property type="entry name" value="DUF956"/>
    <property type="match status" value="1"/>
</dbReference>
<name>A0AAJ1REE0_9LACO</name>
<accession>A0AAJ1REE0</accession>
<dbReference type="EMBL" id="SDWY01000002">
    <property type="protein sequence ID" value="MDN6900371.1"/>
    <property type="molecule type" value="Genomic_DNA"/>
</dbReference>
<dbReference type="Pfam" id="PF06115">
    <property type="entry name" value="DUF956"/>
    <property type="match status" value="1"/>
</dbReference>
<evidence type="ECO:0000313" key="1">
    <source>
        <dbReference type="EMBL" id="MDN6900371.1"/>
    </source>
</evidence>
<evidence type="ECO:0000313" key="2">
    <source>
        <dbReference type="Proteomes" id="UP001167919"/>
    </source>
</evidence>
<dbReference type="Proteomes" id="UP001167919">
    <property type="component" value="Unassembled WGS sequence"/>
</dbReference>
<comment type="caution">
    <text evidence="1">The sequence shown here is derived from an EMBL/GenBank/DDBJ whole genome shotgun (WGS) entry which is preliminary data.</text>
</comment>
<dbReference type="InterPro" id="IPR010360">
    <property type="entry name" value="DUF956"/>
</dbReference>
<dbReference type="RefSeq" id="WP_301711148.1">
    <property type="nucleotide sequence ID" value="NZ_SDWY01000002.1"/>
</dbReference>
<protein>
    <submittedName>
        <fullName evidence="1">DUF956 family protein</fullName>
    </submittedName>
</protein>
<dbReference type="AlphaFoldDB" id="A0AAJ1REE0"/>
<proteinExistence type="predicted"/>